<dbReference type="Proteomes" id="UP000315677">
    <property type="component" value="Unassembled WGS sequence"/>
</dbReference>
<accession>A0A543DW34</accession>
<dbReference type="SUPFAM" id="SSF54909">
    <property type="entry name" value="Dimeric alpha+beta barrel"/>
    <property type="match status" value="1"/>
</dbReference>
<dbReference type="Gene3D" id="3.30.70.100">
    <property type="match status" value="1"/>
</dbReference>
<organism evidence="2 3">
    <name type="scientific">Pseudonocardia kunmingensis</name>
    <dbReference type="NCBI Taxonomy" id="630975"/>
    <lineage>
        <taxon>Bacteria</taxon>
        <taxon>Bacillati</taxon>
        <taxon>Actinomycetota</taxon>
        <taxon>Actinomycetes</taxon>
        <taxon>Pseudonocardiales</taxon>
        <taxon>Pseudonocardiaceae</taxon>
        <taxon>Pseudonocardia</taxon>
    </lineage>
</organism>
<protein>
    <submittedName>
        <fullName evidence="2">Heme-degrading monooxygenase HmoA</fullName>
    </submittedName>
</protein>
<keyword evidence="3" id="KW-1185">Reference proteome</keyword>
<comment type="caution">
    <text evidence="2">The sequence shown here is derived from an EMBL/GenBank/DDBJ whole genome shotgun (WGS) entry which is preliminary data.</text>
</comment>
<dbReference type="GO" id="GO:0004497">
    <property type="term" value="F:monooxygenase activity"/>
    <property type="evidence" value="ECO:0007669"/>
    <property type="project" value="UniProtKB-KW"/>
</dbReference>
<dbReference type="InterPro" id="IPR007138">
    <property type="entry name" value="ABM_dom"/>
</dbReference>
<reference evidence="2 3" key="1">
    <citation type="submission" date="2019-06" db="EMBL/GenBank/DDBJ databases">
        <title>Sequencing the genomes of 1000 actinobacteria strains.</title>
        <authorList>
            <person name="Klenk H.-P."/>
        </authorList>
    </citation>
    <scope>NUCLEOTIDE SEQUENCE [LARGE SCALE GENOMIC DNA]</scope>
    <source>
        <strain evidence="2 3">DSM 45301</strain>
    </source>
</reference>
<evidence type="ECO:0000259" key="1">
    <source>
        <dbReference type="PROSITE" id="PS51725"/>
    </source>
</evidence>
<feature type="domain" description="ABM" evidence="1">
    <location>
        <begin position="2"/>
        <end position="92"/>
    </location>
</feature>
<gene>
    <name evidence="2" type="ORF">FB558_0285</name>
</gene>
<name>A0A543DW34_9PSEU</name>
<keyword evidence="2" id="KW-0503">Monooxygenase</keyword>
<dbReference type="RefSeq" id="WP_142047354.1">
    <property type="nucleotide sequence ID" value="NZ_VFPA01000001.1"/>
</dbReference>
<proteinExistence type="predicted"/>
<sequence>MVLEIAEITVLPGTSDEFAAAVREGIRYVADTPGFRTARLTRCIETPGRFVLLVEWDSVEAHTVGFRESENFERWRGHIGPFLDGQPRVEHFDDVALPGPAGG</sequence>
<dbReference type="InterPro" id="IPR011008">
    <property type="entry name" value="Dimeric_a/b-barrel"/>
</dbReference>
<evidence type="ECO:0000313" key="3">
    <source>
        <dbReference type="Proteomes" id="UP000315677"/>
    </source>
</evidence>
<dbReference type="PROSITE" id="PS51725">
    <property type="entry name" value="ABM"/>
    <property type="match status" value="1"/>
</dbReference>
<dbReference type="AlphaFoldDB" id="A0A543DW34"/>
<dbReference type="OrthoDB" id="9798157at2"/>
<keyword evidence="2" id="KW-0560">Oxidoreductase</keyword>
<dbReference type="Pfam" id="PF03992">
    <property type="entry name" value="ABM"/>
    <property type="match status" value="1"/>
</dbReference>
<dbReference type="EMBL" id="VFPA01000001">
    <property type="protein sequence ID" value="TQM13536.1"/>
    <property type="molecule type" value="Genomic_DNA"/>
</dbReference>
<evidence type="ECO:0000313" key="2">
    <source>
        <dbReference type="EMBL" id="TQM13536.1"/>
    </source>
</evidence>